<keyword evidence="5" id="KW-1185">Reference proteome</keyword>
<proteinExistence type="inferred from homology"/>
<gene>
    <name evidence="4" type="primary">wos2</name>
    <name evidence="4" type="ORF">GZH46_01080</name>
</gene>
<evidence type="ECO:0000259" key="3">
    <source>
        <dbReference type="PROSITE" id="PS51203"/>
    </source>
</evidence>
<dbReference type="InterPro" id="IPR045250">
    <property type="entry name" value="p23-like"/>
</dbReference>
<protein>
    <submittedName>
        <fullName evidence="4">Wos2</fullName>
    </submittedName>
</protein>
<comment type="similarity">
    <text evidence="1">Belongs to the p23/wos2 family.</text>
</comment>
<accession>A0ABQ7SAD2</accession>
<dbReference type="PANTHER" id="PTHR22932">
    <property type="entry name" value="TELOMERASE-BINDING PROTEIN P23 HSP90 CO-CHAPERONE"/>
    <property type="match status" value="1"/>
</dbReference>
<dbReference type="Gene3D" id="2.60.40.790">
    <property type="match status" value="1"/>
</dbReference>
<feature type="compositionally biased region" description="Acidic residues" evidence="2">
    <location>
        <begin position="152"/>
        <end position="175"/>
    </location>
</feature>
<reference evidence="4 5" key="1">
    <citation type="submission" date="2020-10" db="EMBL/GenBank/DDBJ databases">
        <authorList>
            <person name="Klimov P.B."/>
            <person name="Dyachkov S.M."/>
            <person name="Chetverikov P.E."/>
        </authorList>
    </citation>
    <scope>NUCLEOTIDE SEQUENCE [LARGE SCALE GENOMIC DNA]</scope>
    <source>
        <strain evidence="4">BMOC 18-1129-001#AD2665</strain>
        <tissue evidence="4">Entire mites</tissue>
    </source>
</reference>
<sequence>MGRHPTVLWAQRASHLYVTITLEDCKNPTIKLDNNTLYFNGKSESLQSNADHGVHEVKIEFYKPVKPEEPTKYVIRDRGTEFVIYKEEEGWWPRLLKDSTKQHWLKSDFSKWKDEDDSDDESPAGLGGAGGGDFSELMRQMGGMSGGMPDLGDLDEGENGEQEDDSDDEGPPELE</sequence>
<evidence type="ECO:0000313" key="5">
    <source>
        <dbReference type="Proteomes" id="UP000825002"/>
    </source>
</evidence>
<dbReference type="Proteomes" id="UP000825002">
    <property type="component" value="Unassembled WGS sequence"/>
</dbReference>
<dbReference type="SUPFAM" id="SSF49764">
    <property type="entry name" value="HSP20-like chaperones"/>
    <property type="match status" value="1"/>
</dbReference>
<dbReference type="PROSITE" id="PS51203">
    <property type="entry name" value="CS"/>
    <property type="match status" value="1"/>
</dbReference>
<evidence type="ECO:0000313" key="4">
    <source>
        <dbReference type="EMBL" id="KAG9510379.1"/>
    </source>
</evidence>
<evidence type="ECO:0000256" key="2">
    <source>
        <dbReference type="SAM" id="MobiDB-lite"/>
    </source>
</evidence>
<feature type="domain" description="CS" evidence="3">
    <location>
        <begin position="2"/>
        <end position="96"/>
    </location>
</feature>
<dbReference type="Pfam" id="PF04969">
    <property type="entry name" value="CS"/>
    <property type="match status" value="1"/>
</dbReference>
<dbReference type="EMBL" id="JAIFTH010000159">
    <property type="protein sequence ID" value="KAG9510379.1"/>
    <property type="molecule type" value="Genomic_DNA"/>
</dbReference>
<feature type="region of interest" description="Disordered" evidence="2">
    <location>
        <begin position="111"/>
        <end position="175"/>
    </location>
</feature>
<dbReference type="CDD" id="cd06465">
    <property type="entry name" value="p23_hB-ind1_like"/>
    <property type="match status" value="1"/>
</dbReference>
<organism evidence="4 5">
    <name type="scientific">Fragariocoptes setiger</name>
    <dbReference type="NCBI Taxonomy" id="1670756"/>
    <lineage>
        <taxon>Eukaryota</taxon>
        <taxon>Metazoa</taxon>
        <taxon>Ecdysozoa</taxon>
        <taxon>Arthropoda</taxon>
        <taxon>Chelicerata</taxon>
        <taxon>Arachnida</taxon>
        <taxon>Acari</taxon>
        <taxon>Acariformes</taxon>
        <taxon>Trombidiformes</taxon>
        <taxon>Prostigmata</taxon>
        <taxon>Eupodina</taxon>
        <taxon>Eriophyoidea</taxon>
        <taxon>Phytoptidae</taxon>
        <taxon>Fragariocoptes</taxon>
    </lineage>
</organism>
<dbReference type="PANTHER" id="PTHR22932:SF1">
    <property type="entry name" value="CO-CHAPERONE PROTEIN DAF-41"/>
    <property type="match status" value="1"/>
</dbReference>
<dbReference type="InterPro" id="IPR008978">
    <property type="entry name" value="HSP20-like_chaperone"/>
</dbReference>
<evidence type="ECO:0000256" key="1">
    <source>
        <dbReference type="ARBA" id="ARBA00025733"/>
    </source>
</evidence>
<dbReference type="InterPro" id="IPR007052">
    <property type="entry name" value="CS_dom"/>
</dbReference>
<name>A0ABQ7SAD2_9ACAR</name>
<feature type="non-terminal residue" evidence="4">
    <location>
        <position position="1"/>
    </location>
</feature>
<comment type="caution">
    <text evidence="4">The sequence shown here is derived from an EMBL/GenBank/DDBJ whole genome shotgun (WGS) entry which is preliminary data.</text>
</comment>